<comment type="caution">
    <text evidence="1">The sequence shown here is derived from an EMBL/GenBank/DDBJ whole genome shotgun (WGS) entry which is preliminary data.</text>
</comment>
<dbReference type="Proteomes" id="UP000242875">
    <property type="component" value="Unassembled WGS sequence"/>
</dbReference>
<organism evidence="1 2">
    <name type="scientific">Bifiguratus adelaidae</name>
    <dbReference type="NCBI Taxonomy" id="1938954"/>
    <lineage>
        <taxon>Eukaryota</taxon>
        <taxon>Fungi</taxon>
        <taxon>Fungi incertae sedis</taxon>
        <taxon>Mucoromycota</taxon>
        <taxon>Mucoromycotina</taxon>
        <taxon>Endogonomycetes</taxon>
        <taxon>Endogonales</taxon>
        <taxon>Endogonales incertae sedis</taxon>
        <taxon>Bifiguratus</taxon>
    </lineage>
</organism>
<reference evidence="1 2" key="1">
    <citation type="journal article" date="2017" name="Mycologia">
        <title>Bifiguratus adelaidae, gen. et sp. nov., a new member of Mucoromycotina in endophytic and soil-dwelling habitats.</title>
        <authorList>
            <person name="Torres-Cruz T.J."/>
            <person name="Billingsley Tobias T.L."/>
            <person name="Almatruk M."/>
            <person name="Hesse C."/>
            <person name="Kuske C.R."/>
            <person name="Desiro A."/>
            <person name="Benucci G.M."/>
            <person name="Bonito G."/>
            <person name="Stajich J.E."/>
            <person name="Dunlap C."/>
            <person name="Arnold A.E."/>
            <person name="Porras-Alfaro A."/>
        </authorList>
    </citation>
    <scope>NUCLEOTIDE SEQUENCE [LARGE SCALE GENOMIC DNA]</scope>
    <source>
        <strain evidence="1 2">AZ0501</strain>
    </source>
</reference>
<proteinExistence type="predicted"/>
<evidence type="ECO:0000313" key="1">
    <source>
        <dbReference type="EMBL" id="OZJ02674.1"/>
    </source>
</evidence>
<sequence length="100" mass="12219">MRWFKNIKRSIDYLKIEKFTRRRRIDINDCADYYPVQYQDGVYYQDASADDSDDEAMEVKQIRRKSKRLYLVPNWDPLEEARSSEYYNEQFDQLAGEEPM</sequence>
<evidence type="ECO:0000313" key="2">
    <source>
        <dbReference type="Proteomes" id="UP000242875"/>
    </source>
</evidence>
<gene>
    <name evidence="1" type="ORF">BZG36_04049</name>
</gene>
<dbReference type="EMBL" id="MVBO01000134">
    <property type="protein sequence ID" value="OZJ02674.1"/>
    <property type="molecule type" value="Genomic_DNA"/>
</dbReference>
<name>A0A261XWQ6_9FUNG</name>
<protein>
    <submittedName>
        <fullName evidence="1">Uncharacterized protein</fullName>
    </submittedName>
</protein>
<dbReference type="AlphaFoldDB" id="A0A261XWQ6"/>
<keyword evidence="2" id="KW-1185">Reference proteome</keyword>
<accession>A0A261XWQ6</accession>